<proteinExistence type="predicted"/>
<feature type="region of interest" description="Disordered" evidence="1">
    <location>
        <begin position="1"/>
        <end position="35"/>
    </location>
</feature>
<evidence type="ECO:0000313" key="2">
    <source>
        <dbReference type="EMBL" id="JAD31960.1"/>
    </source>
</evidence>
<accession>A0A0A8Z5D4</accession>
<reference evidence="2" key="2">
    <citation type="journal article" date="2015" name="Data Brief">
        <title>Shoot transcriptome of the giant reed, Arundo donax.</title>
        <authorList>
            <person name="Barrero R.A."/>
            <person name="Guerrero F.D."/>
            <person name="Moolhuijzen P."/>
            <person name="Goolsby J.A."/>
            <person name="Tidwell J."/>
            <person name="Bellgard S.E."/>
            <person name="Bellgard M.I."/>
        </authorList>
    </citation>
    <scope>NUCLEOTIDE SEQUENCE</scope>
    <source>
        <tissue evidence="2">Shoot tissue taken approximately 20 cm above the soil surface</tissue>
    </source>
</reference>
<feature type="region of interest" description="Disordered" evidence="1">
    <location>
        <begin position="53"/>
        <end position="90"/>
    </location>
</feature>
<sequence length="228" mass="24241">MSTSLPSSTPQSKLPLSVALPCQTRRPPSRAPSLPTAVVLPSISLSAVGALPWSSPPPGTAAMPEPELMGQAGGHRGGPPRSPRRVERTERGSAAFLRSGPEHSLAAFLCSGPEHSPAAFLHSSPEHNATAFHRSGPDHSAAFLLSSPKRLRRRLPSTTSSHGAPELHVHLLSWHRGHTPLHHERATAILFLCGERAELHVHGDSRLFPSVAAARAQERQVERGGPCA</sequence>
<protein>
    <submittedName>
        <fullName evidence="2">Uncharacterized protein</fullName>
    </submittedName>
</protein>
<dbReference type="EMBL" id="GBRH01265935">
    <property type="protein sequence ID" value="JAD31960.1"/>
    <property type="molecule type" value="Transcribed_RNA"/>
</dbReference>
<feature type="compositionally biased region" description="Polar residues" evidence="1">
    <location>
        <begin position="1"/>
        <end position="14"/>
    </location>
</feature>
<name>A0A0A8Z5D4_ARUDO</name>
<dbReference type="AlphaFoldDB" id="A0A0A8Z5D4"/>
<organism evidence="2">
    <name type="scientific">Arundo donax</name>
    <name type="common">Giant reed</name>
    <name type="synonym">Donax arundinaceus</name>
    <dbReference type="NCBI Taxonomy" id="35708"/>
    <lineage>
        <taxon>Eukaryota</taxon>
        <taxon>Viridiplantae</taxon>
        <taxon>Streptophyta</taxon>
        <taxon>Embryophyta</taxon>
        <taxon>Tracheophyta</taxon>
        <taxon>Spermatophyta</taxon>
        <taxon>Magnoliopsida</taxon>
        <taxon>Liliopsida</taxon>
        <taxon>Poales</taxon>
        <taxon>Poaceae</taxon>
        <taxon>PACMAD clade</taxon>
        <taxon>Arundinoideae</taxon>
        <taxon>Arundineae</taxon>
        <taxon>Arundo</taxon>
    </lineage>
</organism>
<evidence type="ECO:0000256" key="1">
    <source>
        <dbReference type="SAM" id="MobiDB-lite"/>
    </source>
</evidence>
<reference evidence="2" key="1">
    <citation type="submission" date="2014-09" db="EMBL/GenBank/DDBJ databases">
        <authorList>
            <person name="Magalhaes I.L.F."/>
            <person name="Oliveira U."/>
            <person name="Santos F.R."/>
            <person name="Vidigal T.H.D.A."/>
            <person name="Brescovit A.D."/>
            <person name="Santos A.J."/>
        </authorList>
    </citation>
    <scope>NUCLEOTIDE SEQUENCE</scope>
    <source>
        <tissue evidence="2">Shoot tissue taken approximately 20 cm above the soil surface</tissue>
    </source>
</reference>